<feature type="active site" description="Proton donor/acceptor" evidence="7">
    <location>
        <position position="154"/>
    </location>
</feature>
<feature type="region of interest" description="Disordered" evidence="8">
    <location>
        <begin position="369"/>
        <end position="414"/>
    </location>
</feature>
<evidence type="ECO:0000313" key="11">
    <source>
        <dbReference type="EMBL" id="MXN65032.1"/>
    </source>
</evidence>
<dbReference type="GO" id="GO:0008360">
    <property type="term" value="P:regulation of cell shape"/>
    <property type="evidence" value="ECO:0007669"/>
    <property type="project" value="UniProtKB-UniRule"/>
</dbReference>
<keyword evidence="5 7" id="KW-0573">Peptidoglycan synthesis</keyword>
<keyword evidence="9" id="KW-0732">Signal</keyword>
<dbReference type="RefSeq" id="WP_160775257.1">
    <property type="nucleotide sequence ID" value="NZ_WUMV01000003.1"/>
</dbReference>
<dbReference type="SUPFAM" id="SSF141523">
    <property type="entry name" value="L,D-transpeptidase catalytic domain-like"/>
    <property type="match status" value="1"/>
</dbReference>
<evidence type="ECO:0000256" key="6">
    <source>
        <dbReference type="ARBA" id="ARBA00023316"/>
    </source>
</evidence>
<evidence type="ECO:0000256" key="2">
    <source>
        <dbReference type="ARBA" id="ARBA00005992"/>
    </source>
</evidence>
<feature type="domain" description="L,D-TPase catalytic" evidence="10">
    <location>
        <begin position="62"/>
        <end position="193"/>
    </location>
</feature>
<feature type="region of interest" description="Disordered" evidence="8">
    <location>
        <begin position="302"/>
        <end position="324"/>
    </location>
</feature>
<evidence type="ECO:0000256" key="1">
    <source>
        <dbReference type="ARBA" id="ARBA00004752"/>
    </source>
</evidence>
<comment type="similarity">
    <text evidence="2">Belongs to the YkuD family.</text>
</comment>
<evidence type="ECO:0000256" key="9">
    <source>
        <dbReference type="SAM" id="SignalP"/>
    </source>
</evidence>
<evidence type="ECO:0000256" key="4">
    <source>
        <dbReference type="ARBA" id="ARBA00022960"/>
    </source>
</evidence>
<accession>A0A7X3LTX2</accession>
<dbReference type="InterPro" id="IPR005490">
    <property type="entry name" value="LD_TPept_cat_dom"/>
</dbReference>
<reference evidence="11 12" key="1">
    <citation type="submission" date="2019-12" db="EMBL/GenBank/DDBJ databases">
        <authorList>
            <person name="Li M."/>
        </authorList>
    </citation>
    <scope>NUCLEOTIDE SEQUENCE [LARGE SCALE GENOMIC DNA]</scope>
    <source>
        <strain evidence="11 12">GBMRC 2046</strain>
    </source>
</reference>
<protein>
    <submittedName>
        <fullName evidence="11">Transcriptional regulator</fullName>
    </submittedName>
</protein>
<evidence type="ECO:0000256" key="3">
    <source>
        <dbReference type="ARBA" id="ARBA00022679"/>
    </source>
</evidence>
<organism evidence="11 12">
    <name type="scientific">Stappia sediminis</name>
    <dbReference type="NCBI Taxonomy" id="2692190"/>
    <lineage>
        <taxon>Bacteria</taxon>
        <taxon>Pseudomonadati</taxon>
        <taxon>Pseudomonadota</taxon>
        <taxon>Alphaproteobacteria</taxon>
        <taxon>Hyphomicrobiales</taxon>
        <taxon>Stappiaceae</taxon>
        <taxon>Stappia</taxon>
    </lineage>
</organism>
<feature type="signal peptide" evidence="9">
    <location>
        <begin position="1"/>
        <end position="30"/>
    </location>
</feature>
<dbReference type="EMBL" id="WUMV01000003">
    <property type="protein sequence ID" value="MXN65032.1"/>
    <property type="molecule type" value="Genomic_DNA"/>
</dbReference>
<proteinExistence type="inferred from homology"/>
<dbReference type="PANTHER" id="PTHR36699:SF1">
    <property type="entry name" value="L,D-TRANSPEPTIDASE YAFK-RELATED"/>
    <property type="match status" value="1"/>
</dbReference>
<evidence type="ECO:0000256" key="5">
    <source>
        <dbReference type="ARBA" id="ARBA00022984"/>
    </source>
</evidence>
<keyword evidence="4 7" id="KW-0133">Cell shape</keyword>
<comment type="caution">
    <text evidence="11">The sequence shown here is derived from an EMBL/GenBank/DDBJ whole genome shotgun (WGS) entry which is preliminary data.</text>
</comment>
<dbReference type="InterPro" id="IPR038063">
    <property type="entry name" value="Transpep_catalytic_dom"/>
</dbReference>
<feature type="chain" id="PRO_5031212034" evidence="9">
    <location>
        <begin position="31"/>
        <end position="414"/>
    </location>
</feature>
<name>A0A7X3LTX2_9HYPH</name>
<evidence type="ECO:0000313" key="12">
    <source>
        <dbReference type="Proteomes" id="UP000433101"/>
    </source>
</evidence>
<evidence type="ECO:0000256" key="8">
    <source>
        <dbReference type="SAM" id="MobiDB-lite"/>
    </source>
</evidence>
<gene>
    <name evidence="11" type="ORF">GR183_08950</name>
</gene>
<feature type="active site" description="Nucleophile" evidence="7">
    <location>
        <position position="162"/>
    </location>
</feature>
<keyword evidence="12" id="KW-1185">Reference proteome</keyword>
<dbReference type="Pfam" id="PF03734">
    <property type="entry name" value="YkuD"/>
    <property type="match status" value="1"/>
</dbReference>
<dbReference type="GO" id="GO:0071555">
    <property type="term" value="P:cell wall organization"/>
    <property type="evidence" value="ECO:0007669"/>
    <property type="project" value="UniProtKB-UniRule"/>
</dbReference>
<dbReference type="GO" id="GO:0004180">
    <property type="term" value="F:carboxypeptidase activity"/>
    <property type="evidence" value="ECO:0007669"/>
    <property type="project" value="UniProtKB-ARBA"/>
</dbReference>
<sequence>MKAVTSRFRTKWFKTASVLLVAGFLAACQADELGYGPKHLRPVSGGLKAKMERMNLAAESPIMIRIYKEDSELEVWKEAKDGKFKLLDTFEICSWSGELGPKKKEGDRQAPEGFYEITPSLMNPNSNYHLAFNMGYPNKFDRAHGRTGSHLMVHGACSSRGCYAMTDPQIQDIYALARDSFRGGQRSFQVQALPFRMTAENMARFVDNENYDFWKMLKRGSDHFEITKRPPQIAVCDKHYIFDATKLVEGVPFNAVGKCPELDVPDSVERAVLAKEKRDEEKIRQIVASNERAEKRKEAIASIFGGGAQTTESETPETDPASETATATAADAAKAADTAIASATADAKPEAGVVAETVNATPIPATAFAAQEKPAESGFFSRWIPSFGSDDEETATSEPDPALGEAPPPAAKPE</sequence>
<keyword evidence="3" id="KW-0808">Transferase</keyword>
<keyword evidence="6 7" id="KW-0961">Cell wall biogenesis/degradation</keyword>
<dbReference type="Proteomes" id="UP000433101">
    <property type="component" value="Unassembled WGS sequence"/>
</dbReference>
<dbReference type="PROSITE" id="PS52029">
    <property type="entry name" value="LD_TPASE"/>
    <property type="match status" value="1"/>
</dbReference>
<dbReference type="PANTHER" id="PTHR36699">
    <property type="entry name" value="LD-TRANSPEPTIDASE"/>
    <property type="match status" value="1"/>
</dbReference>
<dbReference type="GO" id="GO:0009252">
    <property type="term" value="P:peptidoglycan biosynthetic process"/>
    <property type="evidence" value="ECO:0007669"/>
    <property type="project" value="UniProtKB-KW"/>
</dbReference>
<comment type="pathway">
    <text evidence="1 7">Cell wall biogenesis; peptidoglycan biosynthesis.</text>
</comment>
<feature type="compositionally biased region" description="Low complexity" evidence="8">
    <location>
        <begin position="310"/>
        <end position="324"/>
    </location>
</feature>
<dbReference type="AlphaFoldDB" id="A0A7X3LTX2"/>
<evidence type="ECO:0000259" key="10">
    <source>
        <dbReference type="PROSITE" id="PS52029"/>
    </source>
</evidence>
<dbReference type="GO" id="GO:0016740">
    <property type="term" value="F:transferase activity"/>
    <property type="evidence" value="ECO:0007669"/>
    <property type="project" value="UniProtKB-KW"/>
</dbReference>
<evidence type="ECO:0000256" key="7">
    <source>
        <dbReference type="PROSITE-ProRule" id="PRU01373"/>
    </source>
</evidence>
<dbReference type="PROSITE" id="PS51257">
    <property type="entry name" value="PROKAR_LIPOPROTEIN"/>
    <property type="match status" value="1"/>
</dbReference>